<dbReference type="InterPro" id="IPR024079">
    <property type="entry name" value="MetalloPept_cat_dom_sf"/>
</dbReference>
<gene>
    <name evidence="12" type="ORF">EWM59_02850</name>
</gene>
<comment type="caution">
    <text evidence="12">The sequence shown here is derived from an EMBL/GenBank/DDBJ whole genome shotgun (WGS) entry which is preliminary data.</text>
</comment>
<dbReference type="AlphaFoldDB" id="A0A4V1ZDT1"/>
<keyword evidence="3" id="KW-0479">Metal-binding</keyword>
<dbReference type="CDD" id="cd04275">
    <property type="entry name" value="ZnMc_pappalysin_like"/>
    <property type="match status" value="1"/>
</dbReference>
<sequence>MKKALYISLLALILHPALAQKRHFCANAVTDSLRSLKDPSRLSKKTRFEQVLQNYQLDRSKNGRLSVVEDEIIRIPVVVHIIHNQVDGAIKGSNIPDEQVFSQIKVLNEDYRRKEGTMGFNNNPIGADTQIEFFLASKDPYGNPTTGITRTYSSTTEFSLINDNDRQRISNLVYWDSNKYLNIWVTAYRDPYIGYAEFPYAETIDGLEEDIPESLDGTFIDYRVFGKKIGTNTEGLYSFGRTSTHEVGHWLGLIHTWGDEYCGTDYVQDTPQASGSNSTAFCRDMFSSCNGVRTRNLIEDYMDYSPDSCMNIFTEGQKQRMRAVLELSQRRKRVVNYAKFQLPPSNTLAVTLIPNPTTKDNVKVQVLLPDFQDFTITLTDVKGRSIYSETFSDYPSTIITLKTYDLPAGIYIMNVVSKQERTTERLAIF</sequence>
<evidence type="ECO:0000256" key="9">
    <source>
        <dbReference type="SAM" id="SignalP"/>
    </source>
</evidence>
<comment type="similarity">
    <text evidence="1">Belongs to the peptidase M43B family.</text>
</comment>
<dbReference type="Gene3D" id="3.40.390.10">
    <property type="entry name" value="Collagenase (Catalytic Domain)"/>
    <property type="match status" value="1"/>
</dbReference>
<dbReference type="NCBIfam" id="TIGR04183">
    <property type="entry name" value="Por_Secre_tail"/>
    <property type="match status" value="1"/>
</dbReference>
<dbReference type="GO" id="GO:0006508">
    <property type="term" value="P:proteolysis"/>
    <property type="evidence" value="ECO:0007669"/>
    <property type="project" value="UniProtKB-KW"/>
</dbReference>
<evidence type="ECO:0000256" key="5">
    <source>
        <dbReference type="ARBA" id="ARBA00022801"/>
    </source>
</evidence>
<dbReference type="Pfam" id="PF05572">
    <property type="entry name" value="Peptidase_M43"/>
    <property type="match status" value="1"/>
</dbReference>
<reference evidence="12 13" key="1">
    <citation type="submission" date="2019-02" db="EMBL/GenBank/DDBJ databases">
        <title>Bacterial novel species Emticicia sp. 17J42-9 isolated from soil.</title>
        <authorList>
            <person name="Jung H.-Y."/>
        </authorList>
    </citation>
    <scope>NUCLEOTIDE SEQUENCE [LARGE SCALE GENOMIC DNA]</scope>
    <source>
        <strain evidence="12 13">17J42-9</strain>
    </source>
</reference>
<dbReference type="EMBL" id="SEWF01000003">
    <property type="protein sequence ID" value="RYU97240.1"/>
    <property type="molecule type" value="Genomic_DNA"/>
</dbReference>
<protein>
    <submittedName>
        <fullName evidence="12">T9SS type A sorting domain-containing protein</fullName>
    </submittedName>
</protein>
<feature type="signal peptide" evidence="9">
    <location>
        <begin position="1"/>
        <end position="19"/>
    </location>
</feature>
<keyword evidence="7" id="KW-0482">Metalloprotease</keyword>
<keyword evidence="4 9" id="KW-0732">Signal</keyword>
<evidence type="ECO:0000313" key="13">
    <source>
        <dbReference type="Proteomes" id="UP000293162"/>
    </source>
</evidence>
<evidence type="ECO:0000259" key="10">
    <source>
        <dbReference type="Pfam" id="PF05572"/>
    </source>
</evidence>
<dbReference type="RefSeq" id="WP_130019435.1">
    <property type="nucleotide sequence ID" value="NZ_SEWF01000003.1"/>
</dbReference>
<name>A0A4V1ZDT1_9BACT</name>
<keyword evidence="8" id="KW-1015">Disulfide bond</keyword>
<dbReference type="Proteomes" id="UP000293162">
    <property type="component" value="Unassembled WGS sequence"/>
</dbReference>
<dbReference type="SUPFAM" id="SSF55486">
    <property type="entry name" value="Metalloproteases ('zincins'), catalytic domain"/>
    <property type="match status" value="1"/>
</dbReference>
<organism evidence="12 13">
    <name type="scientific">Emticicia agri</name>
    <dbReference type="NCBI Taxonomy" id="2492393"/>
    <lineage>
        <taxon>Bacteria</taxon>
        <taxon>Pseudomonadati</taxon>
        <taxon>Bacteroidota</taxon>
        <taxon>Cytophagia</taxon>
        <taxon>Cytophagales</taxon>
        <taxon>Leadbetterellaceae</taxon>
        <taxon>Emticicia</taxon>
    </lineage>
</organism>
<feature type="chain" id="PRO_5020401766" evidence="9">
    <location>
        <begin position="20"/>
        <end position="429"/>
    </location>
</feature>
<dbReference type="GO" id="GO:0046872">
    <property type="term" value="F:metal ion binding"/>
    <property type="evidence" value="ECO:0007669"/>
    <property type="project" value="UniProtKB-KW"/>
</dbReference>
<dbReference type="PANTHER" id="PTHR47466">
    <property type="match status" value="1"/>
</dbReference>
<evidence type="ECO:0000259" key="11">
    <source>
        <dbReference type="Pfam" id="PF18962"/>
    </source>
</evidence>
<dbReference type="GO" id="GO:0008237">
    <property type="term" value="F:metallopeptidase activity"/>
    <property type="evidence" value="ECO:0007669"/>
    <property type="project" value="UniProtKB-KW"/>
</dbReference>
<evidence type="ECO:0000256" key="3">
    <source>
        <dbReference type="ARBA" id="ARBA00022723"/>
    </source>
</evidence>
<keyword evidence="13" id="KW-1185">Reference proteome</keyword>
<evidence type="ECO:0000256" key="7">
    <source>
        <dbReference type="ARBA" id="ARBA00023049"/>
    </source>
</evidence>
<dbReference type="PANTHER" id="PTHR47466:SF1">
    <property type="entry name" value="METALLOPROTEASE MEP1 (AFU_ORTHOLOGUE AFUA_1G07730)-RELATED"/>
    <property type="match status" value="1"/>
</dbReference>
<evidence type="ECO:0000313" key="12">
    <source>
        <dbReference type="EMBL" id="RYU97240.1"/>
    </source>
</evidence>
<dbReference type="OrthoDB" id="6278496at2"/>
<keyword evidence="5" id="KW-0378">Hydrolase</keyword>
<accession>A0A4V1ZDT1</accession>
<evidence type="ECO:0000256" key="2">
    <source>
        <dbReference type="ARBA" id="ARBA00022670"/>
    </source>
</evidence>
<evidence type="ECO:0000256" key="1">
    <source>
        <dbReference type="ARBA" id="ARBA00008721"/>
    </source>
</evidence>
<proteinExistence type="inferred from homology"/>
<feature type="domain" description="Secretion system C-terminal sorting" evidence="11">
    <location>
        <begin position="354"/>
        <end position="428"/>
    </location>
</feature>
<dbReference type="InterPro" id="IPR026444">
    <property type="entry name" value="Secre_tail"/>
</dbReference>
<evidence type="ECO:0000256" key="6">
    <source>
        <dbReference type="ARBA" id="ARBA00022833"/>
    </source>
</evidence>
<keyword evidence="6" id="KW-0862">Zinc</keyword>
<dbReference type="InterPro" id="IPR008754">
    <property type="entry name" value="Peptidase_M43"/>
</dbReference>
<dbReference type="Pfam" id="PF18962">
    <property type="entry name" value="Por_Secre_tail"/>
    <property type="match status" value="1"/>
</dbReference>
<feature type="domain" description="Peptidase M43 pregnancy-associated plasma-A" evidence="10">
    <location>
        <begin position="174"/>
        <end position="326"/>
    </location>
</feature>
<keyword evidence="2" id="KW-0645">Protease</keyword>
<evidence type="ECO:0000256" key="4">
    <source>
        <dbReference type="ARBA" id="ARBA00022729"/>
    </source>
</evidence>
<evidence type="ECO:0000256" key="8">
    <source>
        <dbReference type="ARBA" id="ARBA00023157"/>
    </source>
</evidence>